<evidence type="ECO:0000313" key="1">
    <source>
        <dbReference type="EMBL" id="QJA53410.1"/>
    </source>
</evidence>
<organism evidence="1">
    <name type="scientific">viral metagenome</name>
    <dbReference type="NCBI Taxonomy" id="1070528"/>
    <lineage>
        <taxon>unclassified sequences</taxon>
        <taxon>metagenomes</taxon>
        <taxon>organismal metagenomes</taxon>
    </lineage>
</organism>
<evidence type="ECO:0000313" key="2">
    <source>
        <dbReference type="EMBL" id="QJI03860.1"/>
    </source>
</evidence>
<dbReference type="EMBL" id="MT144419">
    <property type="protein sequence ID" value="QJA53410.1"/>
    <property type="molecule type" value="Genomic_DNA"/>
</dbReference>
<dbReference type="EMBL" id="MT145126">
    <property type="protein sequence ID" value="QJI03860.1"/>
    <property type="molecule type" value="Genomic_DNA"/>
</dbReference>
<reference evidence="1" key="1">
    <citation type="submission" date="2020-03" db="EMBL/GenBank/DDBJ databases">
        <title>The deep terrestrial virosphere.</title>
        <authorList>
            <person name="Holmfeldt K."/>
            <person name="Nilsson E."/>
            <person name="Simone D."/>
            <person name="Lopez-Fernandez M."/>
            <person name="Wu X."/>
            <person name="de Brujin I."/>
            <person name="Lundin D."/>
            <person name="Andersson A."/>
            <person name="Bertilsson S."/>
            <person name="Dopson M."/>
        </authorList>
    </citation>
    <scope>NUCLEOTIDE SEQUENCE</scope>
    <source>
        <strain evidence="1">TM448A03496</strain>
        <strain evidence="2">TM448B05255</strain>
    </source>
</reference>
<dbReference type="AlphaFoldDB" id="A0A6H2A1T8"/>
<accession>A0A6H2A1T8</accession>
<sequence length="121" mass="13532">MYFYKNAIIEKDGLPFATSDDVRVDVRNGNISGIKWTVGGFAHAFDGVDYKKSSMTQSGNHYGKKDGDVVGITIIDKPQFSARNEWNTKEEAIAAINNPNGLSITFDLFGRDTNIDYRLYL</sequence>
<protein>
    <submittedName>
        <fullName evidence="1">Uncharacterized protein</fullName>
    </submittedName>
</protein>
<name>A0A6H2A1T8_9ZZZZ</name>
<proteinExistence type="predicted"/>
<gene>
    <name evidence="1" type="ORF">TM448A03496_0016</name>
    <name evidence="2" type="ORF">TM448B05255_0002</name>
</gene>